<proteinExistence type="predicted"/>
<dbReference type="Proteomes" id="UP000702209">
    <property type="component" value="Unassembled WGS sequence"/>
</dbReference>
<dbReference type="RefSeq" id="WP_195130693.1">
    <property type="nucleotide sequence ID" value="NZ_JADLQX010000012.1"/>
</dbReference>
<name>A0ABS0CS30_9NOCA</name>
<dbReference type="EMBL" id="JADLQX010000012">
    <property type="protein sequence ID" value="MBF6299425.1"/>
    <property type="molecule type" value="Genomic_DNA"/>
</dbReference>
<evidence type="ECO:0000313" key="2">
    <source>
        <dbReference type="Proteomes" id="UP000702209"/>
    </source>
</evidence>
<organism evidence="1 2">
    <name type="scientific">Nocardia amamiensis</name>
    <dbReference type="NCBI Taxonomy" id="404578"/>
    <lineage>
        <taxon>Bacteria</taxon>
        <taxon>Bacillati</taxon>
        <taxon>Actinomycetota</taxon>
        <taxon>Actinomycetes</taxon>
        <taxon>Mycobacteriales</taxon>
        <taxon>Nocardiaceae</taxon>
        <taxon>Nocardia</taxon>
    </lineage>
</organism>
<evidence type="ECO:0008006" key="3">
    <source>
        <dbReference type="Google" id="ProtNLM"/>
    </source>
</evidence>
<comment type="caution">
    <text evidence="1">The sequence shown here is derived from an EMBL/GenBank/DDBJ whole genome shotgun (WGS) entry which is preliminary data.</text>
</comment>
<protein>
    <recommendedName>
        <fullName evidence="3">Swt1-like HEPN domain-containing protein</fullName>
    </recommendedName>
</protein>
<evidence type="ECO:0000313" key="1">
    <source>
        <dbReference type="EMBL" id="MBF6299425.1"/>
    </source>
</evidence>
<reference evidence="1 2" key="1">
    <citation type="submission" date="2020-10" db="EMBL/GenBank/DDBJ databases">
        <title>Identification of Nocardia species via Next-generation sequencing and recognition of intraspecies genetic diversity.</title>
        <authorList>
            <person name="Li P."/>
            <person name="Li P."/>
            <person name="Lu B."/>
        </authorList>
    </citation>
    <scope>NUCLEOTIDE SEQUENCE [LARGE SCALE GENOMIC DNA]</scope>
    <source>
        <strain evidence="1 2">BJ06-0157</strain>
    </source>
</reference>
<gene>
    <name evidence="1" type="ORF">IU459_18030</name>
</gene>
<keyword evidence="2" id="KW-1185">Reference proteome</keyword>
<sequence>MSVLIEEAENRLRRAADEHFDLQDLKDSVANHQKSRIKDAYHLTFGNYVYLLRDADRWHKLGWRLDQDQVVDLVERVKNVRNDLMHFATDPLSEDKFAAVTGLLQLLRTAEPNP</sequence>
<accession>A0ABS0CS30</accession>